<name>A0A3P8D538_9TREM</name>
<proteinExistence type="predicted"/>
<dbReference type="AlphaFoldDB" id="A0A3P8D538"/>
<evidence type="ECO:0000313" key="1">
    <source>
        <dbReference type="EMBL" id="VDP26515.1"/>
    </source>
</evidence>
<organism evidence="1 2">
    <name type="scientific">Schistosoma margrebowiei</name>
    <dbReference type="NCBI Taxonomy" id="48269"/>
    <lineage>
        <taxon>Eukaryota</taxon>
        <taxon>Metazoa</taxon>
        <taxon>Spiralia</taxon>
        <taxon>Lophotrochozoa</taxon>
        <taxon>Platyhelminthes</taxon>
        <taxon>Trematoda</taxon>
        <taxon>Digenea</taxon>
        <taxon>Strigeidida</taxon>
        <taxon>Schistosomatoidea</taxon>
        <taxon>Schistosomatidae</taxon>
        <taxon>Schistosoma</taxon>
    </lineage>
</organism>
<evidence type="ECO:0000313" key="2">
    <source>
        <dbReference type="Proteomes" id="UP000277204"/>
    </source>
</evidence>
<keyword evidence="2" id="KW-1185">Reference proteome</keyword>
<sequence length="38" mass="4593">MNLQMWLNFVDGQYRVSKGVFCQRLIHLNSSRYHHQVS</sequence>
<protein>
    <submittedName>
        <fullName evidence="1">Uncharacterized protein</fullName>
    </submittedName>
</protein>
<dbReference type="Proteomes" id="UP000277204">
    <property type="component" value="Unassembled WGS sequence"/>
</dbReference>
<gene>
    <name evidence="1" type="ORF">SMRZ_LOCUS18112</name>
</gene>
<accession>A0A3P8D538</accession>
<reference evidence="1 2" key="1">
    <citation type="submission" date="2018-11" db="EMBL/GenBank/DDBJ databases">
        <authorList>
            <consortium name="Pathogen Informatics"/>
        </authorList>
    </citation>
    <scope>NUCLEOTIDE SEQUENCE [LARGE SCALE GENOMIC DNA]</scope>
    <source>
        <strain evidence="1 2">Zambia</strain>
    </source>
</reference>
<dbReference type="EMBL" id="UZAI01017550">
    <property type="protein sequence ID" value="VDP26515.1"/>
    <property type="molecule type" value="Genomic_DNA"/>
</dbReference>